<feature type="region of interest" description="Disordered" evidence="1">
    <location>
        <begin position="1"/>
        <end position="42"/>
    </location>
</feature>
<evidence type="ECO:0000313" key="2">
    <source>
        <dbReference type="EMBL" id="KAL3420546.1"/>
    </source>
</evidence>
<gene>
    <name evidence="2" type="ORF">PVAG01_06991</name>
</gene>
<sequence length="361" mass="39654">MSSHSPSTSLSLSPPSTSSSSASSTGGARREGDKKRQPLQPGDLTPGCVVWLASRASLFHRANTSADIPWVEQVECIGTARCLCSPYQHDDAAGCAQGRETWTRNEILPTKGYNHPAVILQIHQRAGSRIRGDVECVVATITSFSGTSLQTYLNYSSLMPDTIPIAHPPYQHGLALEPRMGDDSPPTLLKQSYVRIDHIYTVPLPYLRTFSFHPRCRAYKLRLSEPSYAVLMDFLHLPPQPWVDAHEIWETAAGRLDAWLKLGIDRDGHACAAENVLAAWGDESVVDVEHDKLLGVVPFSGCVVDDGLTYGTTYTPPVLLSAEPTNDDSWFPMNRKISLGKNLGSAALISVLGIYIWHFQF</sequence>
<reference evidence="2 3" key="1">
    <citation type="submission" date="2024-06" db="EMBL/GenBank/DDBJ databases">
        <title>Complete genome of Phlyctema vagabunda strain 19-DSS-EL-015.</title>
        <authorList>
            <person name="Fiorenzani C."/>
        </authorList>
    </citation>
    <scope>NUCLEOTIDE SEQUENCE [LARGE SCALE GENOMIC DNA]</scope>
    <source>
        <strain evidence="2 3">19-DSS-EL-015</strain>
    </source>
</reference>
<name>A0ABR4PBX5_9HELO</name>
<dbReference type="Proteomes" id="UP001629113">
    <property type="component" value="Unassembled WGS sequence"/>
</dbReference>
<evidence type="ECO:0000256" key="1">
    <source>
        <dbReference type="SAM" id="MobiDB-lite"/>
    </source>
</evidence>
<keyword evidence="3" id="KW-1185">Reference proteome</keyword>
<evidence type="ECO:0000313" key="3">
    <source>
        <dbReference type="Proteomes" id="UP001629113"/>
    </source>
</evidence>
<dbReference type="EMBL" id="JBFCZG010000006">
    <property type="protein sequence ID" value="KAL3420546.1"/>
    <property type="molecule type" value="Genomic_DNA"/>
</dbReference>
<comment type="caution">
    <text evidence="2">The sequence shown here is derived from an EMBL/GenBank/DDBJ whole genome shotgun (WGS) entry which is preliminary data.</text>
</comment>
<organism evidence="2 3">
    <name type="scientific">Phlyctema vagabunda</name>
    <dbReference type="NCBI Taxonomy" id="108571"/>
    <lineage>
        <taxon>Eukaryota</taxon>
        <taxon>Fungi</taxon>
        <taxon>Dikarya</taxon>
        <taxon>Ascomycota</taxon>
        <taxon>Pezizomycotina</taxon>
        <taxon>Leotiomycetes</taxon>
        <taxon>Helotiales</taxon>
        <taxon>Dermateaceae</taxon>
        <taxon>Phlyctema</taxon>
    </lineage>
</organism>
<proteinExistence type="predicted"/>
<protein>
    <submittedName>
        <fullName evidence="2">Uncharacterized protein</fullName>
    </submittedName>
</protein>
<feature type="compositionally biased region" description="Low complexity" evidence="1">
    <location>
        <begin position="1"/>
        <end position="25"/>
    </location>
</feature>
<accession>A0ABR4PBX5</accession>